<reference evidence="1 2" key="1">
    <citation type="submission" date="2015-07" db="EMBL/GenBank/DDBJ databases">
        <title>The genome of Dufourea novaeangliae.</title>
        <authorList>
            <person name="Pan H."/>
            <person name="Kapheim K."/>
        </authorList>
    </citation>
    <scope>NUCLEOTIDE SEQUENCE [LARGE SCALE GENOMIC DNA]</scope>
    <source>
        <strain evidence="1">0120121106</strain>
        <tissue evidence="1">Whole body</tissue>
    </source>
</reference>
<keyword evidence="2" id="KW-1185">Reference proteome</keyword>
<dbReference type="AlphaFoldDB" id="A0A154P3T4"/>
<name>A0A154P3T4_DUFNO</name>
<dbReference type="Proteomes" id="UP000076502">
    <property type="component" value="Unassembled WGS sequence"/>
</dbReference>
<organism evidence="1 2">
    <name type="scientific">Dufourea novaeangliae</name>
    <name type="common">Sweat bee</name>
    <dbReference type="NCBI Taxonomy" id="178035"/>
    <lineage>
        <taxon>Eukaryota</taxon>
        <taxon>Metazoa</taxon>
        <taxon>Ecdysozoa</taxon>
        <taxon>Arthropoda</taxon>
        <taxon>Hexapoda</taxon>
        <taxon>Insecta</taxon>
        <taxon>Pterygota</taxon>
        <taxon>Neoptera</taxon>
        <taxon>Endopterygota</taxon>
        <taxon>Hymenoptera</taxon>
        <taxon>Apocrita</taxon>
        <taxon>Aculeata</taxon>
        <taxon>Apoidea</taxon>
        <taxon>Anthophila</taxon>
        <taxon>Halictidae</taxon>
        <taxon>Rophitinae</taxon>
        <taxon>Dufourea</taxon>
    </lineage>
</organism>
<proteinExistence type="predicted"/>
<dbReference type="InterPro" id="IPR055308">
    <property type="entry name" value="TEX47-like"/>
</dbReference>
<sequence length="160" mass="19019">MYGRQTETCKLMRSIFLPFYHHVHQVNFRLFTDWFHVFTVPPTLLEKLESYEFSEIQTQVSNCLMKVYALCNNILHTVHDYSVPMVEVVRNLKHKVARYFPESTVIEYLLRANTSILMTVEVYLRIYSQVPFMHLYPGNDLPVSKKKKRERIGMRVVSVN</sequence>
<dbReference type="EMBL" id="KQ434809">
    <property type="protein sequence ID" value="KZC06576.1"/>
    <property type="molecule type" value="Genomic_DNA"/>
</dbReference>
<accession>A0A154P3T4</accession>
<evidence type="ECO:0000313" key="1">
    <source>
        <dbReference type="EMBL" id="KZC06576.1"/>
    </source>
</evidence>
<gene>
    <name evidence="1" type="ORF">WN55_10487</name>
</gene>
<evidence type="ECO:0000313" key="2">
    <source>
        <dbReference type="Proteomes" id="UP000076502"/>
    </source>
</evidence>
<dbReference type="Pfam" id="PF24787">
    <property type="entry name" value="TEX47"/>
    <property type="match status" value="1"/>
</dbReference>
<protein>
    <submittedName>
        <fullName evidence="1">Uncharacterized protein</fullName>
    </submittedName>
</protein>